<keyword evidence="6 7" id="KW-0472">Membrane</keyword>
<evidence type="ECO:0000256" key="6">
    <source>
        <dbReference type="ARBA" id="ARBA00023136"/>
    </source>
</evidence>
<dbReference type="OrthoDB" id="419770at2759"/>
<dbReference type="Proteomes" id="UP000187429">
    <property type="component" value="Unassembled WGS sequence"/>
</dbReference>
<evidence type="ECO:0000256" key="7">
    <source>
        <dbReference type="RuleBase" id="RU365066"/>
    </source>
</evidence>
<evidence type="ECO:0000256" key="2">
    <source>
        <dbReference type="ARBA" id="ARBA00022502"/>
    </source>
</evidence>
<comment type="subcellular location">
    <subcellularLocation>
        <location evidence="1">Endomembrane system</location>
        <topology evidence="1">Multi-pass membrane protein</topology>
    </subcellularLocation>
    <subcellularLocation>
        <location evidence="7">Endoplasmic reticulum membrane</location>
        <topology evidence="7">Multi-pass membrane protein</topology>
    </subcellularLocation>
</comment>
<feature type="transmembrane region" description="Helical" evidence="7">
    <location>
        <begin position="254"/>
        <end position="273"/>
    </location>
</feature>
<evidence type="ECO:0000256" key="3">
    <source>
        <dbReference type="ARBA" id="ARBA00022692"/>
    </source>
</evidence>
<evidence type="ECO:0000256" key="5">
    <source>
        <dbReference type="ARBA" id="ARBA00022989"/>
    </source>
</evidence>
<keyword evidence="3 7" id="KW-0812">Transmembrane</keyword>
<dbReference type="AlphaFoldDB" id="A0A1R1YCV5"/>
<dbReference type="EMBL" id="LSSM01001788">
    <property type="protein sequence ID" value="OMJ24645.1"/>
    <property type="molecule type" value="Genomic_DNA"/>
</dbReference>
<protein>
    <recommendedName>
        <fullName evidence="7">Post-GPI attachment to proteins factor 3</fullName>
    </recommendedName>
</protein>
<evidence type="ECO:0000256" key="1">
    <source>
        <dbReference type="ARBA" id="ARBA00004127"/>
    </source>
</evidence>
<comment type="function">
    <text evidence="7">Involved in the lipid remodeling steps of GPI-anchor maturation.</text>
</comment>
<dbReference type="GO" id="GO:0016788">
    <property type="term" value="F:hydrolase activity, acting on ester bonds"/>
    <property type="evidence" value="ECO:0007669"/>
    <property type="project" value="TreeGrafter"/>
</dbReference>
<dbReference type="GO" id="GO:0006506">
    <property type="term" value="P:GPI anchor biosynthetic process"/>
    <property type="evidence" value="ECO:0007669"/>
    <property type="project" value="UniProtKB-KW"/>
</dbReference>
<feature type="transmembrane region" description="Helical" evidence="7">
    <location>
        <begin position="137"/>
        <end position="157"/>
    </location>
</feature>
<name>A0A1R1YCV5_9FUNG</name>
<feature type="transmembrane region" description="Helical" evidence="7">
    <location>
        <begin position="169"/>
        <end position="187"/>
    </location>
</feature>
<comment type="caution">
    <text evidence="8">The sequence shown here is derived from an EMBL/GenBank/DDBJ whole genome shotgun (WGS) entry which is preliminary data.</text>
</comment>
<keyword evidence="5 7" id="KW-1133">Transmembrane helix</keyword>
<organism evidence="8 9">
    <name type="scientific">Smittium culicis</name>
    <dbReference type="NCBI Taxonomy" id="133412"/>
    <lineage>
        <taxon>Eukaryota</taxon>
        <taxon>Fungi</taxon>
        <taxon>Fungi incertae sedis</taxon>
        <taxon>Zoopagomycota</taxon>
        <taxon>Kickxellomycotina</taxon>
        <taxon>Harpellomycetes</taxon>
        <taxon>Harpellales</taxon>
        <taxon>Legeriomycetaceae</taxon>
        <taxon>Smittium</taxon>
    </lineage>
</organism>
<evidence type="ECO:0000313" key="9">
    <source>
        <dbReference type="Proteomes" id="UP000187429"/>
    </source>
</evidence>
<keyword evidence="9" id="KW-1185">Reference proteome</keyword>
<dbReference type="PANTHER" id="PTHR13148:SF0">
    <property type="entry name" value="POST-GPI ATTACHMENT TO PROTEINS FACTOR 3"/>
    <property type="match status" value="1"/>
</dbReference>
<dbReference type="InterPro" id="IPR007217">
    <property type="entry name" value="Per1-like"/>
</dbReference>
<evidence type="ECO:0000256" key="4">
    <source>
        <dbReference type="ARBA" id="ARBA00022729"/>
    </source>
</evidence>
<evidence type="ECO:0000313" key="8">
    <source>
        <dbReference type="EMBL" id="OMJ24645.1"/>
    </source>
</evidence>
<comment type="similarity">
    <text evidence="7">Belongs to the PGAP3 family.</text>
</comment>
<sequence length="312" mass="36572">MKLLNLVKFIYFAVFISISLLNVQASSGDRQPIFRDCLERCKFEKCENNKTPLPVILRLTFWNCESNCKYTCQRQITIDARKNGQEIHQYYGKWPFIRLFGVQEPASVLFSVLNGYAHFINWKTINDSIHPLNPSRLLLKAYVIIGCWTWFWSSVFHCRDFIFTERMDYFSAGFSVLFMFSIPTLYLMRNSPKYVTRLFIVLIGVCYVSHVYYLQFVRFSYTYNMAANAIVGLLANVSWIVCAIQLSRTGTKDYYVPILLIFATDLAFSLEAFDFPPLFDVLDAHSLWHAATFPISILWYRWLIGTFSKRLF</sequence>
<dbReference type="GO" id="GO:0005789">
    <property type="term" value="C:endoplasmic reticulum membrane"/>
    <property type="evidence" value="ECO:0007669"/>
    <property type="project" value="UniProtKB-SubCell"/>
</dbReference>
<keyword evidence="4" id="KW-0732">Signal</keyword>
<accession>A0A1R1YCV5</accession>
<keyword evidence="2 7" id="KW-0337">GPI-anchor biosynthesis</keyword>
<feature type="transmembrane region" description="Helical" evidence="7">
    <location>
        <begin position="225"/>
        <end position="247"/>
    </location>
</feature>
<gene>
    <name evidence="8" type="ORF">AYI69_g4554</name>
</gene>
<dbReference type="PANTHER" id="PTHR13148">
    <property type="entry name" value="PER1-RELATED"/>
    <property type="match status" value="1"/>
</dbReference>
<proteinExistence type="inferred from homology"/>
<keyword evidence="7" id="KW-0256">Endoplasmic reticulum</keyword>
<dbReference type="Pfam" id="PF04080">
    <property type="entry name" value="Per1"/>
    <property type="match status" value="1"/>
</dbReference>
<reference evidence="9" key="1">
    <citation type="submission" date="2017-01" db="EMBL/GenBank/DDBJ databases">
        <authorList>
            <person name="Wang Y."/>
            <person name="White M."/>
            <person name="Kvist S."/>
            <person name="Moncalvo J.-M."/>
        </authorList>
    </citation>
    <scope>NUCLEOTIDE SEQUENCE [LARGE SCALE GENOMIC DNA]</scope>
    <source>
        <strain evidence="9">ID-206-W2</strain>
    </source>
</reference>
<feature type="transmembrane region" description="Helical" evidence="7">
    <location>
        <begin position="6"/>
        <end position="25"/>
    </location>
</feature>
<feature type="transmembrane region" description="Helical" evidence="7">
    <location>
        <begin position="194"/>
        <end position="213"/>
    </location>
</feature>
<feature type="transmembrane region" description="Helical" evidence="7">
    <location>
        <begin position="285"/>
        <end position="304"/>
    </location>
</feature>